<dbReference type="Proteomes" id="UP001162030">
    <property type="component" value="Chromosome"/>
</dbReference>
<gene>
    <name evidence="1" type="ORF">MSZNOR_3356</name>
</gene>
<dbReference type="EMBL" id="OX458333">
    <property type="protein sequence ID" value="CAI8896666.1"/>
    <property type="molecule type" value="Genomic_DNA"/>
</dbReference>
<proteinExistence type="predicted"/>
<name>A0ABM9I507_9GAMM</name>
<protein>
    <recommendedName>
        <fullName evidence="3">Transposase</fullName>
    </recommendedName>
</protein>
<evidence type="ECO:0008006" key="3">
    <source>
        <dbReference type="Google" id="ProtNLM"/>
    </source>
</evidence>
<accession>A0ABM9I507</accession>
<evidence type="ECO:0000313" key="1">
    <source>
        <dbReference type="EMBL" id="CAI8896666.1"/>
    </source>
</evidence>
<evidence type="ECO:0000313" key="2">
    <source>
        <dbReference type="Proteomes" id="UP001162030"/>
    </source>
</evidence>
<keyword evidence="2" id="KW-1185">Reference proteome</keyword>
<organism evidence="1 2">
    <name type="scientific">Methylocaldum szegediense</name>
    <dbReference type="NCBI Taxonomy" id="73780"/>
    <lineage>
        <taxon>Bacteria</taxon>
        <taxon>Pseudomonadati</taxon>
        <taxon>Pseudomonadota</taxon>
        <taxon>Gammaproteobacteria</taxon>
        <taxon>Methylococcales</taxon>
        <taxon>Methylococcaceae</taxon>
        <taxon>Methylocaldum</taxon>
    </lineage>
</organism>
<reference evidence="1 2" key="1">
    <citation type="submission" date="2023-03" db="EMBL/GenBank/DDBJ databases">
        <authorList>
            <person name="Pearce D."/>
        </authorList>
    </citation>
    <scope>NUCLEOTIDE SEQUENCE [LARGE SCALE GENOMIC DNA]</scope>
    <source>
        <strain evidence="1">Msz</strain>
    </source>
</reference>
<sequence>MAAAGRNRTADKDSASAGLVFPEQQCRLLQRKGRWRSEVQCEGLALVTARHRAIVEGAGIEPCLSGSALARRMSIAGRHTARTGSA</sequence>